<dbReference type="RefSeq" id="WP_286678376.1">
    <property type="nucleotide sequence ID" value="NZ_MNXI01000078.1"/>
</dbReference>
<feature type="compositionally biased region" description="Low complexity" evidence="1">
    <location>
        <begin position="119"/>
        <end position="134"/>
    </location>
</feature>
<dbReference type="AlphaFoldDB" id="A0A2M7TBR4"/>
<evidence type="ECO:0000256" key="2">
    <source>
        <dbReference type="SAM" id="SignalP"/>
    </source>
</evidence>
<evidence type="ECO:0000313" key="3">
    <source>
        <dbReference type="EMBL" id="PIZ42629.1"/>
    </source>
</evidence>
<feature type="compositionally biased region" description="Low complexity" evidence="1">
    <location>
        <begin position="99"/>
        <end position="110"/>
    </location>
</feature>
<dbReference type="GO" id="GO:0009055">
    <property type="term" value="F:electron transfer activity"/>
    <property type="evidence" value="ECO:0007669"/>
    <property type="project" value="InterPro"/>
</dbReference>
<evidence type="ECO:0000313" key="4">
    <source>
        <dbReference type="Proteomes" id="UP000230956"/>
    </source>
</evidence>
<sequence length="184" mass="19989">MTSKKLISSFVFVCAVLVASSPLALAQDTSKIVYDRCTVCHNQSRWEGQKKTEKQWSSIVDKMVRWGAELTPEENDLVVNYLTAASNGKIKQPTTTTTVVRTPKPTSTTTDASKNSNIKAAKTTTTSDPSASTTTTTILPVTTTTLLKEQAKTGVEMIWYLLAGGSLIGSGLKLRNKDKQLNDD</sequence>
<feature type="region of interest" description="Disordered" evidence="1">
    <location>
        <begin position="99"/>
        <end position="134"/>
    </location>
</feature>
<keyword evidence="2" id="KW-0732">Signal</keyword>
<dbReference type="SUPFAM" id="SSF46626">
    <property type="entry name" value="Cytochrome c"/>
    <property type="match status" value="1"/>
</dbReference>
<feature type="chain" id="PRO_5014857176" description="Quinohemoprotein amine dehydrogenase alpha subunit haem binding domain-containing protein" evidence="2">
    <location>
        <begin position="27"/>
        <end position="184"/>
    </location>
</feature>
<dbReference type="EMBL" id="PFNG01000004">
    <property type="protein sequence ID" value="PIZ42629.1"/>
    <property type="molecule type" value="Genomic_DNA"/>
</dbReference>
<comment type="caution">
    <text evidence="3">The sequence shown here is derived from an EMBL/GenBank/DDBJ whole genome shotgun (WGS) entry which is preliminary data.</text>
</comment>
<reference evidence="4" key="1">
    <citation type="submission" date="2017-09" db="EMBL/GenBank/DDBJ databases">
        <title>Depth-based differentiation of microbial function through sediment-hosted aquifers and enrichment of novel symbionts in the deep terrestrial subsurface.</title>
        <authorList>
            <person name="Probst A.J."/>
            <person name="Ladd B."/>
            <person name="Jarett J.K."/>
            <person name="Geller-Mcgrath D.E."/>
            <person name="Sieber C.M.K."/>
            <person name="Emerson J.B."/>
            <person name="Anantharaman K."/>
            <person name="Thomas B.C."/>
            <person name="Malmstrom R."/>
            <person name="Stieglmeier M."/>
            <person name="Klingl A."/>
            <person name="Woyke T."/>
            <person name="Ryan C.M."/>
            <person name="Banfield J.F."/>
        </authorList>
    </citation>
    <scope>NUCLEOTIDE SEQUENCE [LARGE SCALE GENOMIC DNA]</scope>
</reference>
<feature type="signal peptide" evidence="2">
    <location>
        <begin position="1"/>
        <end position="26"/>
    </location>
</feature>
<dbReference type="Gene3D" id="1.10.760.10">
    <property type="entry name" value="Cytochrome c-like domain"/>
    <property type="match status" value="1"/>
</dbReference>
<protein>
    <recommendedName>
        <fullName evidence="5">Quinohemoprotein amine dehydrogenase alpha subunit haem binding domain-containing protein</fullName>
    </recommendedName>
</protein>
<organism evidence="3 4">
    <name type="scientific">Candidatus Aquicultor secundus</name>
    <dbReference type="NCBI Taxonomy" id="1973895"/>
    <lineage>
        <taxon>Bacteria</taxon>
        <taxon>Bacillati</taxon>
        <taxon>Actinomycetota</taxon>
        <taxon>Candidatus Aquicultoria</taxon>
        <taxon>Candidatus Aquicultorales</taxon>
        <taxon>Candidatus Aquicultoraceae</taxon>
        <taxon>Candidatus Aquicultor</taxon>
    </lineage>
</organism>
<evidence type="ECO:0000256" key="1">
    <source>
        <dbReference type="SAM" id="MobiDB-lite"/>
    </source>
</evidence>
<accession>A0A2M7TBR4</accession>
<dbReference type="InterPro" id="IPR036909">
    <property type="entry name" value="Cyt_c-like_dom_sf"/>
</dbReference>
<dbReference type="Proteomes" id="UP000230956">
    <property type="component" value="Unassembled WGS sequence"/>
</dbReference>
<dbReference type="GO" id="GO:0020037">
    <property type="term" value="F:heme binding"/>
    <property type="evidence" value="ECO:0007669"/>
    <property type="project" value="InterPro"/>
</dbReference>
<gene>
    <name evidence="3" type="ORF">COY37_00125</name>
</gene>
<proteinExistence type="predicted"/>
<evidence type="ECO:0008006" key="5">
    <source>
        <dbReference type="Google" id="ProtNLM"/>
    </source>
</evidence>
<name>A0A2M7TBR4_9ACTN</name>